<evidence type="ECO:0000313" key="3">
    <source>
        <dbReference type="Proteomes" id="UP000663671"/>
    </source>
</evidence>
<organism evidence="2 3">
    <name type="scientific">Ajellomyces capsulatus</name>
    <name type="common">Darling's disease fungus</name>
    <name type="synonym">Histoplasma capsulatum</name>
    <dbReference type="NCBI Taxonomy" id="5037"/>
    <lineage>
        <taxon>Eukaryota</taxon>
        <taxon>Fungi</taxon>
        <taxon>Dikarya</taxon>
        <taxon>Ascomycota</taxon>
        <taxon>Pezizomycotina</taxon>
        <taxon>Eurotiomycetes</taxon>
        <taxon>Eurotiomycetidae</taxon>
        <taxon>Onygenales</taxon>
        <taxon>Ajellomycetaceae</taxon>
        <taxon>Histoplasma</taxon>
    </lineage>
</organism>
<evidence type="ECO:0000256" key="1">
    <source>
        <dbReference type="SAM" id="MobiDB-lite"/>
    </source>
</evidence>
<accession>A0A8A1MNS9</accession>
<proteinExistence type="predicted"/>
<dbReference type="AlphaFoldDB" id="A0A8A1MNS9"/>
<feature type="region of interest" description="Disordered" evidence="1">
    <location>
        <begin position="232"/>
        <end position="251"/>
    </location>
</feature>
<dbReference type="InterPro" id="IPR022124">
    <property type="entry name" value="DUF3659"/>
</dbReference>
<gene>
    <name evidence="2" type="ORF">I7I51_06565</name>
</gene>
<dbReference type="EMBL" id="CP069115">
    <property type="protein sequence ID" value="QSS65717.1"/>
    <property type="molecule type" value="Genomic_DNA"/>
</dbReference>
<dbReference type="VEuPathDB" id="FungiDB:I7I51_06565"/>
<sequence length="251" mass="26286">MPGHAKRKPPSLMSPKSPGEMTTAAKKGAGHGSVDLAKLKGLEVGDEGRIYGKDGRVLGRVVEGDPNDLVGQVVGDAGEIFDEHGGAVGRVEVLSKITEQQVNEPVSLEVSEGGKIKSSTGEVVARVVGGRPGDLVGFALNEQGEVIDGDGDAIGRVEIIAQAGRKNDGNIKESGTEIQVKGNDEQVTEGVADVSANDAGPETKSPGDFQKNFWEGLLTLTAISLTKEVMSLGTQRSTKRNQGQKRKSCQF</sequence>
<protein>
    <submittedName>
        <fullName evidence="2">LEA domain-containing protein</fullName>
    </submittedName>
</protein>
<evidence type="ECO:0000313" key="2">
    <source>
        <dbReference type="EMBL" id="QSS65717.1"/>
    </source>
</evidence>
<feature type="region of interest" description="Disordered" evidence="1">
    <location>
        <begin position="1"/>
        <end position="32"/>
    </location>
</feature>
<reference evidence="2" key="1">
    <citation type="submission" date="2021-01" db="EMBL/GenBank/DDBJ databases">
        <title>Chromosome-level genome assembly of a human fungal pathogen reveals clustering of transcriptionally co-regulated genes.</title>
        <authorList>
            <person name="Voorhies M."/>
            <person name="Cohen S."/>
            <person name="Shea T.P."/>
            <person name="Petrus S."/>
            <person name="Munoz J.F."/>
            <person name="Poplawski S."/>
            <person name="Goldman W.E."/>
            <person name="Michael T."/>
            <person name="Cuomo C.A."/>
            <person name="Sil A."/>
            <person name="Beyhan S."/>
        </authorList>
    </citation>
    <scope>NUCLEOTIDE SEQUENCE</scope>
    <source>
        <strain evidence="2">WU24</strain>
    </source>
</reference>
<dbReference type="Proteomes" id="UP000663671">
    <property type="component" value="Chromosome 3"/>
</dbReference>
<dbReference type="Pfam" id="PF12396">
    <property type="entry name" value="DUF3659"/>
    <property type="match status" value="2"/>
</dbReference>
<dbReference type="OrthoDB" id="3937590at2759"/>
<dbReference type="PANTHER" id="PTHR39461">
    <property type="entry name" value="LEA DOMAIN PROTEIN (AFU_ORTHOLOGUE AFUA_8G04920)"/>
    <property type="match status" value="1"/>
</dbReference>
<feature type="compositionally biased region" description="Basic residues" evidence="1">
    <location>
        <begin position="237"/>
        <end position="251"/>
    </location>
</feature>
<dbReference type="PANTHER" id="PTHR39461:SF1">
    <property type="entry name" value="LEA DOMAIN PROTEIN (AFU_ORTHOLOGUE AFUA_8G04920)"/>
    <property type="match status" value="1"/>
</dbReference>
<name>A0A8A1MNS9_AJECA</name>